<gene>
    <name evidence="2" type="ORF">GBAR_LOCUS7062</name>
</gene>
<proteinExistence type="predicted"/>
<protein>
    <recommendedName>
        <fullName evidence="4">Neutral/alkaline non-lysosomal ceramidase N-terminal domain-containing protein</fullName>
    </recommendedName>
</protein>
<evidence type="ECO:0000313" key="3">
    <source>
        <dbReference type="Proteomes" id="UP001174909"/>
    </source>
</evidence>
<keyword evidence="1" id="KW-0175">Coiled coil</keyword>
<comment type="caution">
    <text evidence="2">The sequence shown here is derived from an EMBL/GenBank/DDBJ whole genome shotgun (WGS) entry which is preliminary data.</text>
</comment>
<accession>A0AA35RGG6</accession>
<evidence type="ECO:0008006" key="4">
    <source>
        <dbReference type="Google" id="ProtNLM"/>
    </source>
</evidence>
<organism evidence="2 3">
    <name type="scientific">Geodia barretti</name>
    <name type="common">Barrett's horny sponge</name>
    <dbReference type="NCBI Taxonomy" id="519541"/>
    <lineage>
        <taxon>Eukaryota</taxon>
        <taxon>Metazoa</taxon>
        <taxon>Porifera</taxon>
        <taxon>Demospongiae</taxon>
        <taxon>Heteroscleromorpha</taxon>
        <taxon>Tetractinellida</taxon>
        <taxon>Astrophorina</taxon>
        <taxon>Geodiidae</taxon>
        <taxon>Geodia</taxon>
    </lineage>
</organism>
<dbReference type="AlphaFoldDB" id="A0AA35RGG6"/>
<evidence type="ECO:0000313" key="2">
    <source>
        <dbReference type="EMBL" id="CAI8010759.1"/>
    </source>
</evidence>
<evidence type="ECO:0000256" key="1">
    <source>
        <dbReference type="SAM" id="Coils"/>
    </source>
</evidence>
<name>A0AA35RGG6_GEOBA</name>
<dbReference type="EMBL" id="CASHTH010001064">
    <property type="protein sequence ID" value="CAI8010759.1"/>
    <property type="molecule type" value="Genomic_DNA"/>
</dbReference>
<sequence>MIQWSLPVAFLPKHVKGQEGELRAVAIVIEKPLTPKLAIVVCDVIVVTRDDVDAAVSEIERTTGILPANILISATHTHHAPSTIVVHGYGRDEVFCERLREGIIRAVQQADANLGDNESHFYFHQGEENTIGGNSRLLLADGTICGDVRSPSFYGLTAQELEAELGGSVCFLPGAFGSTHNVTEVPPPEAVRRLKGAITDAMGLAKLMPVDKLASIQRSFTFKVRTFDDEVEDEKVSSYCRKRVPDGADSTINVFRNMRQVLAPQQGQTRQTTLQAMVMGEVAIVGVPGELFTGLGVDLKERSPFQHTYIVSLANDWMGYLPDREAHELGGYQTWMGLHSYAEEGTGERMVDESIRMLRQLRAKIRSKQTEVETKKRLERYQYGELFF</sequence>
<feature type="coiled-coil region" evidence="1">
    <location>
        <begin position="351"/>
        <end position="378"/>
    </location>
</feature>
<keyword evidence="3" id="KW-1185">Reference proteome</keyword>
<reference evidence="2" key="1">
    <citation type="submission" date="2023-03" db="EMBL/GenBank/DDBJ databases">
        <authorList>
            <person name="Steffen K."/>
            <person name="Cardenas P."/>
        </authorList>
    </citation>
    <scope>NUCLEOTIDE SEQUENCE</scope>
</reference>
<dbReference type="Proteomes" id="UP001174909">
    <property type="component" value="Unassembled WGS sequence"/>
</dbReference>